<dbReference type="PANTHER" id="PTHR30472:SF67">
    <property type="entry name" value="PERMEASE OF ABC TRANSPORTER-RELATED"/>
    <property type="match status" value="1"/>
</dbReference>
<name>A0A1H7G1A9_9GAMM</name>
<evidence type="ECO:0000256" key="1">
    <source>
        <dbReference type="ARBA" id="ARBA00004651"/>
    </source>
</evidence>
<evidence type="ECO:0000256" key="3">
    <source>
        <dbReference type="ARBA" id="ARBA00022448"/>
    </source>
</evidence>
<feature type="transmembrane region" description="Helical" evidence="8">
    <location>
        <begin position="122"/>
        <end position="145"/>
    </location>
</feature>
<accession>A0A1H7G1A9</accession>
<dbReference type="FunFam" id="1.10.3470.10:FF:000001">
    <property type="entry name" value="Vitamin B12 ABC transporter permease BtuC"/>
    <property type="match status" value="1"/>
</dbReference>
<keyword evidence="5 8" id="KW-0812">Transmembrane</keyword>
<dbReference type="STRING" id="641665.GCA_002104455_00646"/>
<dbReference type="InterPro" id="IPR000522">
    <property type="entry name" value="ABC_transptr_permease_BtuC"/>
</dbReference>
<proteinExistence type="inferred from homology"/>
<gene>
    <name evidence="9" type="ORF">SAMN05216262_10157</name>
</gene>
<keyword evidence="4" id="KW-1003">Cell membrane</keyword>
<dbReference type="Proteomes" id="UP000199297">
    <property type="component" value="Unassembled WGS sequence"/>
</dbReference>
<comment type="subcellular location">
    <subcellularLocation>
        <location evidence="1">Cell membrane</location>
        <topology evidence="1">Multi-pass membrane protein</topology>
    </subcellularLocation>
</comment>
<dbReference type="GO" id="GO:0033214">
    <property type="term" value="P:siderophore-iron import into cell"/>
    <property type="evidence" value="ECO:0007669"/>
    <property type="project" value="TreeGrafter"/>
</dbReference>
<dbReference type="OrthoDB" id="9055647at2"/>
<evidence type="ECO:0000256" key="5">
    <source>
        <dbReference type="ARBA" id="ARBA00022692"/>
    </source>
</evidence>
<dbReference type="Pfam" id="PF01032">
    <property type="entry name" value="FecCD"/>
    <property type="match status" value="1"/>
</dbReference>
<organism evidence="9 10">
    <name type="scientific">Colwellia chukchiensis</name>
    <dbReference type="NCBI Taxonomy" id="641665"/>
    <lineage>
        <taxon>Bacteria</taxon>
        <taxon>Pseudomonadati</taxon>
        <taxon>Pseudomonadota</taxon>
        <taxon>Gammaproteobacteria</taxon>
        <taxon>Alteromonadales</taxon>
        <taxon>Colwelliaceae</taxon>
        <taxon>Colwellia</taxon>
    </lineage>
</organism>
<dbReference type="GO" id="GO:0005886">
    <property type="term" value="C:plasma membrane"/>
    <property type="evidence" value="ECO:0007669"/>
    <property type="project" value="UniProtKB-SubCell"/>
</dbReference>
<evidence type="ECO:0000313" key="9">
    <source>
        <dbReference type="EMBL" id="SEK31844.1"/>
    </source>
</evidence>
<sequence>MTRISALKGKHTWIFSGLIFLTLCTLVMAITFGPANISNSDILHCVLADCATPTQEMVIWQIRIPRVLVGLVAGMGLACAGAILQNVTRNPLADPYLFGIISGAGLGATIATLIVPEQQMLALPLAAFLGALFAVVIVFGIATLLRNMNHLLLTGVAVSFMLGAISHFILYLGDPFATNRVIFWLMGSLTRVEMFHFYLISAMVLLTLITIFALHRQIDALLLGDESAASLGVNVDKLRIILLALCAAVTATIVAYCGGIGFVGLMIPHIVRQLVGVTTMPLIFGSALVGGCFLVWVDVLARSALSNVEVPIGIITSAIGSIFFLAIMYRNRNTG</sequence>
<evidence type="ECO:0000256" key="4">
    <source>
        <dbReference type="ARBA" id="ARBA00022475"/>
    </source>
</evidence>
<protein>
    <submittedName>
        <fullName evidence="9">Iron complex transport system permease protein</fullName>
    </submittedName>
</protein>
<dbReference type="EMBL" id="FOBI01000001">
    <property type="protein sequence ID" value="SEK31844.1"/>
    <property type="molecule type" value="Genomic_DNA"/>
</dbReference>
<feature type="transmembrane region" description="Helical" evidence="8">
    <location>
        <begin position="12"/>
        <end position="32"/>
    </location>
</feature>
<keyword evidence="7 8" id="KW-0472">Membrane</keyword>
<feature type="transmembrane region" description="Helical" evidence="8">
    <location>
        <begin position="240"/>
        <end position="267"/>
    </location>
</feature>
<evidence type="ECO:0000256" key="7">
    <source>
        <dbReference type="ARBA" id="ARBA00023136"/>
    </source>
</evidence>
<keyword evidence="6 8" id="KW-1133">Transmembrane helix</keyword>
<evidence type="ECO:0000256" key="2">
    <source>
        <dbReference type="ARBA" id="ARBA00007935"/>
    </source>
</evidence>
<feature type="transmembrane region" description="Helical" evidence="8">
    <location>
        <begin position="151"/>
        <end position="173"/>
    </location>
</feature>
<feature type="transmembrane region" description="Helical" evidence="8">
    <location>
        <begin position="274"/>
        <end position="296"/>
    </location>
</feature>
<dbReference type="AlphaFoldDB" id="A0A1H7G1A9"/>
<dbReference type="CDD" id="cd06550">
    <property type="entry name" value="TM_ABC_iron-siderophores_like"/>
    <property type="match status" value="1"/>
</dbReference>
<dbReference type="PANTHER" id="PTHR30472">
    <property type="entry name" value="FERRIC ENTEROBACTIN TRANSPORT SYSTEM PERMEASE PROTEIN"/>
    <property type="match status" value="1"/>
</dbReference>
<dbReference type="GO" id="GO:0022857">
    <property type="term" value="F:transmembrane transporter activity"/>
    <property type="evidence" value="ECO:0007669"/>
    <property type="project" value="InterPro"/>
</dbReference>
<dbReference type="InterPro" id="IPR037294">
    <property type="entry name" value="ABC_BtuC-like"/>
</dbReference>
<reference evidence="10" key="1">
    <citation type="submission" date="2016-10" db="EMBL/GenBank/DDBJ databases">
        <authorList>
            <person name="Varghese N."/>
            <person name="Submissions S."/>
        </authorList>
    </citation>
    <scope>NUCLEOTIDE SEQUENCE [LARGE SCALE GENOMIC DNA]</scope>
    <source>
        <strain evidence="10">CGMCC 1.9127</strain>
    </source>
</reference>
<dbReference type="SUPFAM" id="SSF81345">
    <property type="entry name" value="ABC transporter involved in vitamin B12 uptake, BtuC"/>
    <property type="match status" value="1"/>
</dbReference>
<feature type="transmembrane region" description="Helical" evidence="8">
    <location>
        <begin position="67"/>
        <end position="84"/>
    </location>
</feature>
<dbReference type="Gene3D" id="1.10.3470.10">
    <property type="entry name" value="ABC transporter involved in vitamin B12 uptake, BtuC"/>
    <property type="match status" value="1"/>
</dbReference>
<feature type="transmembrane region" description="Helical" evidence="8">
    <location>
        <begin position="194"/>
        <end position="214"/>
    </location>
</feature>
<dbReference type="RefSeq" id="WP_085283145.1">
    <property type="nucleotide sequence ID" value="NZ_FOBI01000001.1"/>
</dbReference>
<feature type="transmembrane region" description="Helical" evidence="8">
    <location>
        <begin position="308"/>
        <end position="329"/>
    </location>
</feature>
<keyword evidence="3" id="KW-0813">Transport</keyword>
<evidence type="ECO:0000256" key="6">
    <source>
        <dbReference type="ARBA" id="ARBA00022989"/>
    </source>
</evidence>
<keyword evidence="10" id="KW-1185">Reference proteome</keyword>
<comment type="similarity">
    <text evidence="2">Belongs to the binding-protein-dependent transport system permease family. FecCD subfamily.</text>
</comment>
<evidence type="ECO:0000313" key="10">
    <source>
        <dbReference type="Proteomes" id="UP000199297"/>
    </source>
</evidence>
<feature type="transmembrane region" description="Helical" evidence="8">
    <location>
        <begin position="96"/>
        <end position="115"/>
    </location>
</feature>
<evidence type="ECO:0000256" key="8">
    <source>
        <dbReference type="SAM" id="Phobius"/>
    </source>
</evidence>